<evidence type="ECO:0000313" key="3">
    <source>
        <dbReference type="Proteomes" id="UP000287033"/>
    </source>
</evidence>
<comment type="caution">
    <text evidence="2">The sequence shown here is derived from an EMBL/GenBank/DDBJ whole genome shotgun (WGS) entry which is preliminary data.</text>
</comment>
<gene>
    <name evidence="2" type="ORF">chiPu_0023934</name>
</gene>
<proteinExistence type="predicted"/>
<sequence>MGGAVTRDCINKNDDPDVIRTRSLLIWSQTRYRCATRSEKAAPENLIKAVARSALAPVNSAWSVPGPGSDCGPDPIPASRDRPTQSLHPLGAHPPHPGAIVKLQRHSLGGSGNGSPYRVLPPEGGDGEATLQILHLVHFLMSKPFISPALL</sequence>
<feature type="region of interest" description="Disordered" evidence="1">
    <location>
        <begin position="62"/>
        <end position="97"/>
    </location>
</feature>
<evidence type="ECO:0000313" key="2">
    <source>
        <dbReference type="EMBL" id="GCC39736.1"/>
    </source>
</evidence>
<name>A0A401TAN6_CHIPU</name>
<dbReference type="AlphaFoldDB" id="A0A401TAN6"/>
<dbReference type="EMBL" id="BEZZ01029674">
    <property type="protein sequence ID" value="GCC39736.1"/>
    <property type="molecule type" value="Genomic_DNA"/>
</dbReference>
<reference evidence="2 3" key="1">
    <citation type="journal article" date="2018" name="Nat. Ecol. Evol.">
        <title>Shark genomes provide insights into elasmobranch evolution and the origin of vertebrates.</title>
        <authorList>
            <person name="Hara Y"/>
            <person name="Yamaguchi K"/>
            <person name="Onimaru K"/>
            <person name="Kadota M"/>
            <person name="Koyanagi M"/>
            <person name="Keeley SD"/>
            <person name="Tatsumi K"/>
            <person name="Tanaka K"/>
            <person name="Motone F"/>
            <person name="Kageyama Y"/>
            <person name="Nozu R"/>
            <person name="Adachi N"/>
            <person name="Nishimura O"/>
            <person name="Nakagawa R"/>
            <person name="Tanegashima C"/>
            <person name="Kiyatake I"/>
            <person name="Matsumoto R"/>
            <person name="Murakumo K"/>
            <person name="Nishida K"/>
            <person name="Terakita A"/>
            <person name="Kuratani S"/>
            <person name="Sato K"/>
            <person name="Hyodo S Kuraku.S."/>
        </authorList>
    </citation>
    <scope>NUCLEOTIDE SEQUENCE [LARGE SCALE GENOMIC DNA]</scope>
</reference>
<dbReference type="OrthoDB" id="10504206at2759"/>
<keyword evidence="3" id="KW-1185">Reference proteome</keyword>
<evidence type="ECO:0000256" key="1">
    <source>
        <dbReference type="SAM" id="MobiDB-lite"/>
    </source>
</evidence>
<accession>A0A401TAN6</accession>
<dbReference type="Proteomes" id="UP000287033">
    <property type="component" value="Unassembled WGS sequence"/>
</dbReference>
<protein>
    <submittedName>
        <fullName evidence="2">Uncharacterized protein</fullName>
    </submittedName>
</protein>
<organism evidence="2 3">
    <name type="scientific">Chiloscyllium punctatum</name>
    <name type="common">Brownbanded bambooshark</name>
    <name type="synonym">Hemiscyllium punctatum</name>
    <dbReference type="NCBI Taxonomy" id="137246"/>
    <lineage>
        <taxon>Eukaryota</taxon>
        <taxon>Metazoa</taxon>
        <taxon>Chordata</taxon>
        <taxon>Craniata</taxon>
        <taxon>Vertebrata</taxon>
        <taxon>Chondrichthyes</taxon>
        <taxon>Elasmobranchii</taxon>
        <taxon>Galeomorphii</taxon>
        <taxon>Galeoidea</taxon>
        <taxon>Orectolobiformes</taxon>
        <taxon>Hemiscylliidae</taxon>
        <taxon>Chiloscyllium</taxon>
    </lineage>
</organism>